<dbReference type="SUPFAM" id="SSF46785">
    <property type="entry name" value="Winged helix' DNA-binding domain"/>
    <property type="match status" value="1"/>
</dbReference>
<dbReference type="SMART" id="SM00346">
    <property type="entry name" value="HTH_ICLR"/>
    <property type="match status" value="1"/>
</dbReference>
<dbReference type="InterPro" id="IPR050707">
    <property type="entry name" value="HTH_MetabolicPath_Reg"/>
</dbReference>
<accession>A0ABQ5LQ00</accession>
<dbReference type="Gene3D" id="3.30.450.40">
    <property type="match status" value="1"/>
</dbReference>
<evidence type="ECO:0000256" key="3">
    <source>
        <dbReference type="ARBA" id="ARBA00023163"/>
    </source>
</evidence>
<dbReference type="PROSITE" id="PS51078">
    <property type="entry name" value="ICLR_ED"/>
    <property type="match status" value="1"/>
</dbReference>
<dbReference type="Proteomes" id="UP001144205">
    <property type="component" value="Unassembled WGS sequence"/>
</dbReference>
<dbReference type="Pfam" id="PF09339">
    <property type="entry name" value="HTH_IclR"/>
    <property type="match status" value="1"/>
</dbReference>
<dbReference type="InterPro" id="IPR036388">
    <property type="entry name" value="WH-like_DNA-bd_sf"/>
</dbReference>
<reference evidence="6" key="1">
    <citation type="journal article" date="2023" name="Int. J. Syst. Evol. Microbiol.">
        <title>Sinisalibacter aestuarii sp. nov., isolated from estuarine sediment of the Arakawa River.</title>
        <authorList>
            <person name="Arafat S.T."/>
            <person name="Hirano S."/>
            <person name="Sato A."/>
            <person name="Takeuchi K."/>
            <person name="Yasuda T."/>
            <person name="Terahara T."/>
            <person name="Hamada M."/>
            <person name="Kobayashi T."/>
        </authorList>
    </citation>
    <scope>NUCLEOTIDE SEQUENCE</scope>
    <source>
        <strain evidence="6">B-399</strain>
    </source>
</reference>
<gene>
    <name evidence="6" type="ORF">STA1M1_09440</name>
</gene>
<evidence type="ECO:0000313" key="6">
    <source>
        <dbReference type="EMBL" id="GKY87075.1"/>
    </source>
</evidence>
<dbReference type="InterPro" id="IPR014757">
    <property type="entry name" value="Tscrpt_reg_IclR_C"/>
</dbReference>
<name>A0ABQ5LQ00_9RHOB</name>
<dbReference type="EMBL" id="BROH01000001">
    <property type="protein sequence ID" value="GKY87075.1"/>
    <property type="molecule type" value="Genomic_DNA"/>
</dbReference>
<dbReference type="InterPro" id="IPR005471">
    <property type="entry name" value="Tscrpt_reg_IclR_N"/>
</dbReference>
<dbReference type="PROSITE" id="PS51077">
    <property type="entry name" value="HTH_ICLR"/>
    <property type="match status" value="1"/>
</dbReference>
<organism evidence="6 7">
    <name type="scientific">Sinisalibacter aestuarii</name>
    <dbReference type="NCBI Taxonomy" id="2949426"/>
    <lineage>
        <taxon>Bacteria</taxon>
        <taxon>Pseudomonadati</taxon>
        <taxon>Pseudomonadota</taxon>
        <taxon>Alphaproteobacteria</taxon>
        <taxon>Rhodobacterales</taxon>
        <taxon>Roseobacteraceae</taxon>
        <taxon>Sinisalibacter</taxon>
    </lineage>
</organism>
<dbReference type="RefSeq" id="WP_281841009.1">
    <property type="nucleotide sequence ID" value="NZ_BROH01000001.1"/>
</dbReference>
<feature type="domain" description="IclR-ED" evidence="5">
    <location>
        <begin position="82"/>
        <end position="266"/>
    </location>
</feature>
<protein>
    <submittedName>
        <fullName evidence="6">Transcriptional regulator</fullName>
    </submittedName>
</protein>
<keyword evidence="3" id="KW-0804">Transcription</keyword>
<sequence>MNQAAVKPNAKAKASSRGVQSIEMGARLLTALADESEPMMLKDLAQVAGFAPAQAHAYLVSYKNIELVEQDAETGRYRLGPMALELGLANMQTIDPFAMASETISELSSRTGLHVAIVVWGSFGPTVTLVKESGSQLNMNTRPGTVYSLTGTASGRVFSAFLPSATVKRAMSLEKREKAGTGRVGTHRFLSRAEIEQIRESGYATVENPPIPGISAFSAPVFDHSDQMVMAITIIGQDFYLLDRAESEFVPALLGATQKLSAELGYIPAY</sequence>
<dbReference type="Pfam" id="PF01614">
    <property type="entry name" value="IclR_C"/>
    <property type="match status" value="1"/>
</dbReference>
<dbReference type="InterPro" id="IPR036390">
    <property type="entry name" value="WH_DNA-bd_sf"/>
</dbReference>
<evidence type="ECO:0000259" key="5">
    <source>
        <dbReference type="PROSITE" id="PS51078"/>
    </source>
</evidence>
<proteinExistence type="predicted"/>
<evidence type="ECO:0000259" key="4">
    <source>
        <dbReference type="PROSITE" id="PS51077"/>
    </source>
</evidence>
<keyword evidence="7" id="KW-1185">Reference proteome</keyword>
<keyword evidence="2" id="KW-0238">DNA-binding</keyword>
<evidence type="ECO:0000256" key="1">
    <source>
        <dbReference type="ARBA" id="ARBA00023015"/>
    </source>
</evidence>
<dbReference type="SUPFAM" id="SSF55781">
    <property type="entry name" value="GAF domain-like"/>
    <property type="match status" value="1"/>
</dbReference>
<evidence type="ECO:0000256" key="2">
    <source>
        <dbReference type="ARBA" id="ARBA00023125"/>
    </source>
</evidence>
<dbReference type="PANTHER" id="PTHR30136">
    <property type="entry name" value="HELIX-TURN-HELIX TRANSCRIPTIONAL REGULATOR, ICLR FAMILY"/>
    <property type="match status" value="1"/>
</dbReference>
<feature type="domain" description="HTH iclR-type" evidence="4">
    <location>
        <begin position="19"/>
        <end position="81"/>
    </location>
</feature>
<keyword evidence="1" id="KW-0805">Transcription regulation</keyword>
<dbReference type="Gene3D" id="1.10.10.10">
    <property type="entry name" value="Winged helix-like DNA-binding domain superfamily/Winged helix DNA-binding domain"/>
    <property type="match status" value="1"/>
</dbReference>
<dbReference type="InterPro" id="IPR029016">
    <property type="entry name" value="GAF-like_dom_sf"/>
</dbReference>
<dbReference type="PANTHER" id="PTHR30136:SF8">
    <property type="entry name" value="TRANSCRIPTIONAL REGULATORY PROTEIN"/>
    <property type="match status" value="1"/>
</dbReference>
<evidence type="ECO:0000313" key="7">
    <source>
        <dbReference type="Proteomes" id="UP001144205"/>
    </source>
</evidence>
<comment type="caution">
    <text evidence="6">The sequence shown here is derived from an EMBL/GenBank/DDBJ whole genome shotgun (WGS) entry which is preliminary data.</text>
</comment>